<reference evidence="2" key="1">
    <citation type="journal article" date="2018" name="Genome Biol.">
        <title>SKESA: strategic k-mer extension for scrupulous assemblies.</title>
        <authorList>
            <person name="Souvorov A."/>
            <person name="Agarwala R."/>
            <person name="Lipman D.J."/>
        </authorList>
    </citation>
    <scope>NUCLEOTIDE SEQUENCE</scope>
    <source>
        <strain evidence="2">14026835_human_pESI_CTX_M65_2014</strain>
    </source>
</reference>
<dbReference type="EMBL" id="DAATTM010000040">
    <property type="protein sequence ID" value="HAF0041786.1"/>
    <property type="molecule type" value="Genomic_DNA"/>
</dbReference>
<feature type="domain" description="HNH nuclease" evidence="1">
    <location>
        <begin position="77"/>
        <end position="118"/>
    </location>
</feature>
<evidence type="ECO:0000259" key="1">
    <source>
        <dbReference type="Pfam" id="PF13392"/>
    </source>
</evidence>
<reference evidence="2" key="2">
    <citation type="submission" date="2018-07" db="EMBL/GenBank/DDBJ databases">
        <authorList>
            <consortium name="NCBI Pathogen Detection Project"/>
        </authorList>
    </citation>
    <scope>NUCLEOTIDE SEQUENCE</scope>
    <source>
        <strain evidence="2">14026835_human_pESI_CTX_M65_2014</strain>
    </source>
</reference>
<dbReference type="GO" id="GO:0004519">
    <property type="term" value="F:endonuclease activity"/>
    <property type="evidence" value="ECO:0007669"/>
    <property type="project" value="UniProtKB-KW"/>
</dbReference>
<dbReference type="Gene3D" id="3.90.75.20">
    <property type="match status" value="1"/>
</dbReference>
<name>A0A740FQY6_SALIN</name>
<proteinExistence type="predicted"/>
<dbReference type="SUPFAM" id="SSF54060">
    <property type="entry name" value="His-Me finger endonucleases"/>
    <property type="match status" value="1"/>
</dbReference>
<sequence length="185" mass="21137">MESAMGRSGCMTIKSNTPASDRYRLIEDYLYLDGDTVRYKKDSLKHPNHSHRAGDEIKTSINGSGYRQVCFAGIQMFVHVVVFALHNKRMPLKNIDHINGNRLDNSPKNLREAGRIANSRNQKTKCNSRSGIKNVLWNKQKNKWAVQVRTDFGRLYFGLYEDLELACLVASEAINKYHGQYAKVV</sequence>
<comment type="caution">
    <text evidence="2">The sequence shown here is derived from an EMBL/GenBank/DDBJ whole genome shotgun (WGS) entry which is preliminary data.</text>
</comment>
<keyword evidence="2" id="KW-0540">Nuclease</keyword>
<dbReference type="Pfam" id="PF13392">
    <property type="entry name" value="HNH_3"/>
    <property type="match status" value="1"/>
</dbReference>
<accession>A0A740FQY6</accession>
<keyword evidence="2" id="KW-0255">Endonuclease</keyword>
<keyword evidence="2" id="KW-0378">Hydrolase</keyword>
<evidence type="ECO:0000313" key="2">
    <source>
        <dbReference type="EMBL" id="HAF0041786.1"/>
    </source>
</evidence>
<gene>
    <name evidence="2" type="ORF">G4217_004862</name>
</gene>
<organism evidence="2">
    <name type="scientific">Salmonella infantis</name>
    <dbReference type="NCBI Taxonomy" id="595"/>
    <lineage>
        <taxon>Bacteria</taxon>
        <taxon>Pseudomonadati</taxon>
        <taxon>Pseudomonadota</taxon>
        <taxon>Gammaproteobacteria</taxon>
        <taxon>Enterobacterales</taxon>
        <taxon>Enterobacteriaceae</taxon>
        <taxon>Salmonella</taxon>
    </lineage>
</organism>
<dbReference type="InterPro" id="IPR044925">
    <property type="entry name" value="His-Me_finger_sf"/>
</dbReference>
<dbReference type="InterPro" id="IPR003615">
    <property type="entry name" value="HNH_nuc"/>
</dbReference>
<dbReference type="AlphaFoldDB" id="A0A740FQY6"/>
<protein>
    <submittedName>
        <fullName evidence="2">HNH endonuclease</fullName>
    </submittedName>
</protein>